<gene>
    <name evidence="6" type="ORF">JBS370_LOCUS30112</name>
    <name evidence="5" type="ORF">OTI717_LOCUS22581</name>
    <name evidence="3" type="ORF">RFH988_LOCUS8384</name>
    <name evidence="4" type="ORF">ZHD862_LOCUS9171</name>
</gene>
<evidence type="ECO:0000313" key="3">
    <source>
        <dbReference type="EMBL" id="CAF0889104.1"/>
    </source>
</evidence>
<reference evidence="6" key="1">
    <citation type="submission" date="2021-02" db="EMBL/GenBank/DDBJ databases">
        <authorList>
            <person name="Nowell W R."/>
        </authorList>
    </citation>
    <scope>NUCLEOTIDE SEQUENCE</scope>
</reference>
<evidence type="ECO:0000313" key="5">
    <source>
        <dbReference type="EMBL" id="CAF3877634.1"/>
    </source>
</evidence>
<proteinExistence type="predicted"/>
<feature type="transmembrane region" description="Helical" evidence="2">
    <location>
        <begin position="17"/>
        <end position="38"/>
    </location>
</feature>
<feature type="compositionally biased region" description="Basic and acidic residues" evidence="1">
    <location>
        <begin position="52"/>
        <end position="62"/>
    </location>
</feature>
<sequence length="72" mass="8334">MVELKGPGYTSHSYNNVLIIITAIIIATFIGFIAYRLVNNLMLKKRQKQEKARLKQQKKLDKQTSVSKKKQK</sequence>
<evidence type="ECO:0000256" key="2">
    <source>
        <dbReference type="SAM" id="Phobius"/>
    </source>
</evidence>
<organism evidence="6 7">
    <name type="scientific">Rotaria sordida</name>
    <dbReference type="NCBI Taxonomy" id="392033"/>
    <lineage>
        <taxon>Eukaryota</taxon>
        <taxon>Metazoa</taxon>
        <taxon>Spiralia</taxon>
        <taxon>Gnathifera</taxon>
        <taxon>Rotifera</taxon>
        <taxon>Eurotatoria</taxon>
        <taxon>Bdelloidea</taxon>
        <taxon>Philodinida</taxon>
        <taxon>Philodinidae</taxon>
        <taxon>Rotaria</taxon>
    </lineage>
</organism>
<accession>A0A819T457</accession>
<dbReference type="Proteomes" id="UP000663836">
    <property type="component" value="Unassembled WGS sequence"/>
</dbReference>
<dbReference type="Proteomes" id="UP000663864">
    <property type="component" value="Unassembled WGS sequence"/>
</dbReference>
<keyword evidence="2" id="KW-1133">Transmembrane helix</keyword>
<dbReference type="EMBL" id="CAJOAX010003875">
    <property type="protein sequence ID" value="CAF3877634.1"/>
    <property type="molecule type" value="Genomic_DNA"/>
</dbReference>
<comment type="caution">
    <text evidence="6">The sequence shown here is derived from an EMBL/GenBank/DDBJ whole genome shotgun (WGS) entry which is preliminary data.</text>
</comment>
<evidence type="ECO:0000313" key="4">
    <source>
        <dbReference type="EMBL" id="CAF0935452.1"/>
    </source>
</evidence>
<keyword evidence="2" id="KW-0472">Membrane</keyword>
<keyword evidence="2" id="KW-0812">Transmembrane</keyword>
<dbReference type="EMBL" id="CAJNOO010000282">
    <property type="protein sequence ID" value="CAF0889104.1"/>
    <property type="molecule type" value="Genomic_DNA"/>
</dbReference>
<dbReference type="OrthoDB" id="10029955at2759"/>
<dbReference type="Proteomes" id="UP000663823">
    <property type="component" value="Unassembled WGS sequence"/>
</dbReference>
<dbReference type="EMBL" id="CAJNOT010000308">
    <property type="protein sequence ID" value="CAF0935452.1"/>
    <property type="molecule type" value="Genomic_DNA"/>
</dbReference>
<evidence type="ECO:0000256" key="1">
    <source>
        <dbReference type="SAM" id="MobiDB-lite"/>
    </source>
</evidence>
<protein>
    <submittedName>
        <fullName evidence="6">Uncharacterized protein</fullName>
    </submittedName>
</protein>
<evidence type="ECO:0000313" key="6">
    <source>
        <dbReference type="EMBL" id="CAF4070296.1"/>
    </source>
</evidence>
<dbReference type="EMBL" id="CAJOBD010006787">
    <property type="protein sequence ID" value="CAF4070296.1"/>
    <property type="molecule type" value="Genomic_DNA"/>
</dbReference>
<dbReference type="Proteomes" id="UP000663882">
    <property type="component" value="Unassembled WGS sequence"/>
</dbReference>
<dbReference type="AlphaFoldDB" id="A0A819T457"/>
<name>A0A819T457_9BILA</name>
<feature type="region of interest" description="Disordered" evidence="1">
    <location>
        <begin position="52"/>
        <end position="72"/>
    </location>
</feature>
<evidence type="ECO:0000313" key="7">
    <source>
        <dbReference type="Proteomes" id="UP000663836"/>
    </source>
</evidence>